<dbReference type="OrthoDB" id="183532at2"/>
<dbReference type="GO" id="GO:0009279">
    <property type="term" value="C:cell outer membrane"/>
    <property type="evidence" value="ECO:0007669"/>
    <property type="project" value="UniProtKB-SubCell"/>
</dbReference>
<evidence type="ECO:0000256" key="5">
    <source>
        <dbReference type="ARBA" id="ARBA00022692"/>
    </source>
</evidence>
<dbReference type="InterPro" id="IPR039426">
    <property type="entry name" value="TonB-dep_rcpt-like"/>
</dbReference>
<keyword evidence="9 16" id="KW-0675">Receptor</keyword>
<keyword evidence="6 13" id="KW-0732">Signal</keyword>
<accession>A0A6L6PB60</accession>
<gene>
    <name evidence="16" type="ORF">GM676_01435</name>
</gene>
<comment type="subcellular location">
    <subcellularLocation>
        <location evidence="1 11">Cell outer membrane</location>
        <topology evidence="1 11">Multi-pass membrane protein</topology>
    </subcellularLocation>
</comment>
<dbReference type="PROSITE" id="PS52016">
    <property type="entry name" value="TONB_DEPENDENT_REC_3"/>
    <property type="match status" value="1"/>
</dbReference>
<evidence type="ECO:0000256" key="2">
    <source>
        <dbReference type="ARBA" id="ARBA00009810"/>
    </source>
</evidence>
<comment type="caution">
    <text evidence="16">The sequence shown here is derived from an EMBL/GenBank/DDBJ whole genome shotgun (WGS) entry which is preliminary data.</text>
</comment>
<evidence type="ECO:0000259" key="14">
    <source>
        <dbReference type="Pfam" id="PF00593"/>
    </source>
</evidence>
<protein>
    <submittedName>
        <fullName evidence="16">TonB-dependent receptor plug domain-containing protein</fullName>
    </submittedName>
</protein>
<dbReference type="GO" id="GO:0015344">
    <property type="term" value="F:siderophore uptake transmembrane transporter activity"/>
    <property type="evidence" value="ECO:0007669"/>
    <property type="project" value="TreeGrafter"/>
</dbReference>
<sequence length="642" mass="70444">MARTASYSVGLLVATTLAAVPAHARVVEPDSIADMSLEQLSDVIVTSVSRQQERLGSAAASVFIISASDIRRSGAQSLPEALRLAPNLQVAQVDARNWAISARGFNSPFANKLLVLIDGRSIYSPLFSGVFWDAQDVVLEDVERIEVISGPGATIWGANAVNGVINVITRSSADTQGGLLSYAGASRDQNGAARYGGALAGGGTYRVYGKYQQLDDTVTDSGRNTRTGMHRSQAGFRADWALGESSLSLFGDGYQGQLGQFAALPVHISGVNLQGRYIRKLSPESNLRLQLILDHTERNQPGQFAERLSTLDIEAQHDLRLNASNVLTWGGGYRQSRDKVDSLAGVAFLPDDVNLRWANLFAQEEYAVTPDLKLTAGAKVEHNDYTGAEYLPSLRLAWTPDPGQLLWSSLARTVRAPSRFDRDLYSPGAPVQMGGRRVYVVGASPGFESEVARVLELGYRAQPIASLSWSATAYYSRYSQLRTLEPQPRTAPALYVFDNGAEGSTRGIELWGRWLATPAWRLNAGLVVQRVQQRLLPGVRDAMPVFGLQPNDPSRHWLLRTSHDLSDRSTLELTLRYVSALPHPVVPAYYEMDGQWMWQPQPNLEVALIGRNLLHRSHPEFGALPNRSVIERGALLKLTWRF</sequence>
<dbReference type="Pfam" id="PF07715">
    <property type="entry name" value="Plug"/>
    <property type="match status" value="1"/>
</dbReference>
<evidence type="ECO:0000256" key="12">
    <source>
        <dbReference type="RuleBase" id="RU003357"/>
    </source>
</evidence>
<evidence type="ECO:0000256" key="10">
    <source>
        <dbReference type="ARBA" id="ARBA00023237"/>
    </source>
</evidence>
<name>A0A6L6PB60_9BURK</name>
<evidence type="ECO:0000256" key="8">
    <source>
        <dbReference type="ARBA" id="ARBA00023136"/>
    </source>
</evidence>
<dbReference type="RefSeq" id="WP_155461587.1">
    <property type="nucleotide sequence ID" value="NZ_WNKY01000001.1"/>
</dbReference>
<reference evidence="16 17" key="1">
    <citation type="submission" date="2019-11" db="EMBL/GenBank/DDBJ databases">
        <title>Type strains purchased from KCTC, JCM and DSMZ.</title>
        <authorList>
            <person name="Lu H."/>
        </authorList>
    </citation>
    <scope>NUCLEOTIDE SEQUENCE [LARGE SCALE GENOMIC DNA]</scope>
    <source>
        <strain evidence="16 17">KCTC 22382</strain>
    </source>
</reference>
<evidence type="ECO:0000256" key="7">
    <source>
        <dbReference type="ARBA" id="ARBA00023077"/>
    </source>
</evidence>
<dbReference type="PANTHER" id="PTHR30069">
    <property type="entry name" value="TONB-DEPENDENT OUTER MEMBRANE RECEPTOR"/>
    <property type="match status" value="1"/>
</dbReference>
<organism evidence="16 17">
    <name type="scientific">Duganella radicis</name>
    <dbReference type="NCBI Taxonomy" id="551988"/>
    <lineage>
        <taxon>Bacteria</taxon>
        <taxon>Pseudomonadati</taxon>
        <taxon>Pseudomonadota</taxon>
        <taxon>Betaproteobacteria</taxon>
        <taxon>Burkholderiales</taxon>
        <taxon>Oxalobacteraceae</taxon>
        <taxon>Telluria group</taxon>
        <taxon>Duganella</taxon>
    </lineage>
</organism>
<feature type="domain" description="TonB-dependent receptor-like beta-barrel" evidence="14">
    <location>
        <begin position="179"/>
        <end position="525"/>
    </location>
</feature>
<dbReference type="Gene3D" id="2.170.130.10">
    <property type="entry name" value="TonB-dependent receptor, plug domain"/>
    <property type="match status" value="1"/>
</dbReference>
<dbReference type="EMBL" id="WNKY01000001">
    <property type="protein sequence ID" value="MTV36242.1"/>
    <property type="molecule type" value="Genomic_DNA"/>
</dbReference>
<dbReference type="InterPro" id="IPR037066">
    <property type="entry name" value="Plug_dom_sf"/>
</dbReference>
<keyword evidence="3 11" id="KW-0813">Transport</keyword>
<keyword evidence="10 11" id="KW-0998">Cell outer membrane</keyword>
<dbReference type="InterPro" id="IPR000531">
    <property type="entry name" value="Beta-barrel_TonB"/>
</dbReference>
<dbReference type="SUPFAM" id="SSF56935">
    <property type="entry name" value="Porins"/>
    <property type="match status" value="1"/>
</dbReference>
<evidence type="ECO:0000313" key="16">
    <source>
        <dbReference type="EMBL" id="MTV36242.1"/>
    </source>
</evidence>
<dbReference type="InterPro" id="IPR012910">
    <property type="entry name" value="Plug_dom"/>
</dbReference>
<dbReference type="Proteomes" id="UP000475582">
    <property type="component" value="Unassembled WGS sequence"/>
</dbReference>
<evidence type="ECO:0000256" key="13">
    <source>
        <dbReference type="SAM" id="SignalP"/>
    </source>
</evidence>
<evidence type="ECO:0000256" key="9">
    <source>
        <dbReference type="ARBA" id="ARBA00023170"/>
    </source>
</evidence>
<keyword evidence="17" id="KW-1185">Reference proteome</keyword>
<evidence type="ECO:0000313" key="17">
    <source>
        <dbReference type="Proteomes" id="UP000475582"/>
    </source>
</evidence>
<keyword evidence="8 11" id="KW-0472">Membrane</keyword>
<feature type="signal peptide" evidence="13">
    <location>
        <begin position="1"/>
        <end position="24"/>
    </location>
</feature>
<evidence type="ECO:0000256" key="4">
    <source>
        <dbReference type="ARBA" id="ARBA00022452"/>
    </source>
</evidence>
<feature type="chain" id="PRO_5026954664" evidence="13">
    <location>
        <begin position="25"/>
        <end position="642"/>
    </location>
</feature>
<keyword evidence="5 11" id="KW-0812">Transmembrane</keyword>
<evidence type="ECO:0000256" key="1">
    <source>
        <dbReference type="ARBA" id="ARBA00004571"/>
    </source>
</evidence>
<keyword evidence="4 11" id="KW-1134">Transmembrane beta strand</keyword>
<proteinExistence type="inferred from homology"/>
<keyword evidence="7 12" id="KW-0798">TonB box</keyword>
<dbReference type="Pfam" id="PF00593">
    <property type="entry name" value="TonB_dep_Rec_b-barrel"/>
    <property type="match status" value="1"/>
</dbReference>
<dbReference type="InterPro" id="IPR036942">
    <property type="entry name" value="Beta-barrel_TonB_sf"/>
</dbReference>
<dbReference type="Gene3D" id="2.40.170.20">
    <property type="entry name" value="TonB-dependent receptor, beta-barrel domain"/>
    <property type="match status" value="1"/>
</dbReference>
<dbReference type="GO" id="GO:0044718">
    <property type="term" value="P:siderophore transmembrane transport"/>
    <property type="evidence" value="ECO:0007669"/>
    <property type="project" value="TreeGrafter"/>
</dbReference>
<comment type="similarity">
    <text evidence="2 11 12">Belongs to the TonB-dependent receptor family.</text>
</comment>
<dbReference type="PANTHER" id="PTHR30069:SF29">
    <property type="entry name" value="HEMOGLOBIN AND HEMOGLOBIN-HAPTOGLOBIN-BINDING PROTEIN 1-RELATED"/>
    <property type="match status" value="1"/>
</dbReference>
<evidence type="ECO:0000256" key="6">
    <source>
        <dbReference type="ARBA" id="ARBA00022729"/>
    </source>
</evidence>
<evidence type="ECO:0000256" key="11">
    <source>
        <dbReference type="PROSITE-ProRule" id="PRU01360"/>
    </source>
</evidence>
<evidence type="ECO:0000259" key="15">
    <source>
        <dbReference type="Pfam" id="PF07715"/>
    </source>
</evidence>
<dbReference type="AlphaFoldDB" id="A0A6L6PB60"/>
<evidence type="ECO:0000256" key="3">
    <source>
        <dbReference type="ARBA" id="ARBA00022448"/>
    </source>
</evidence>
<feature type="domain" description="TonB-dependent receptor plug" evidence="15">
    <location>
        <begin position="57"/>
        <end position="164"/>
    </location>
</feature>